<evidence type="ECO:0000256" key="5">
    <source>
        <dbReference type="PROSITE-ProRule" id="PRU01240"/>
    </source>
</evidence>
<feature type="signal peptide" evidence="7">
    <location>
        <begin position="1"/>
        <end position="32"/>
    </location>
</feature>
<dbReference type="InterPro" id="IPR000209">
    <property type="entry name" value="Peptidase_S8/S53_dom"/>
</dbReference>
<dbReference type="RefSeq" id="WP_379599575.1">
    <property type="nucleotide sequence ID" value="NZ_JBHRTN010000028.1"/>
</dbReference>
<keyword evidence="2 5" id="KW-0645">Protease</keyword>
<feature type="compositionally biased region" description="Gly residues" evidence="6">
    <location>
        <begin position="35"/>
        <end position="56"/>
    </location>
</feature>
<dbReference type="Proteomes" id="UP001595593">
    <property type="component" value="Unassembled WGS sequence"/>
</dbReference>
<evidence type="ECO:0000256" key="1">
    <source>
        <dbReference type="ARBA" id="ARBA00011073"/>
    </source>
</evidence>
<dbReference type="InterPro" id="IPR015500">
    <property type="entry name" value="Peptidase_S8_subtilisin-rel"/>
</dbReference>
<feature type="region of interest" description="Disordered" evidence="6">
    <location>
        <begin position="35"/>
        <end position="70"/>
    </location>
</feature>
<dbReference type="PANTHER" id="PTHR43806">
    <property type="entry name" value="PEPTIDASE S8"/>
    <property type="match status" value="1"/>
</dbReference>
<keyword evidence="3 5" id="KW-0378">Hydrolase</keyword>
<evidence type="ECO:0000313" key="10">
    <source>
        <dbReference type="Proteomes" id="UP001595593"/>
    </source>
</evidence>
<accession>A0ABV7G908</accession>
<feature type="chain" id="PRO_5047263487" evidence="7">
    <location>
        <begin position="33"/>
        <end position="460"/>
    </location>
</feature>
<comment type="caution">
    <text evidence="9">The sequence shown here is derived from an EMBL/GenBank/DDBJ whole genome shotgun (WGS) entry which is preliminary data.</text>
</comment>
<feature type="active site" description="Charge relay system" evidence="5">
    <location>
        <position position="243"/>
    </location>
</feature>
<evidence type="ECO:0000256" key="7">
    <source>
        <dbReference type="SAM" id="SignalP"/>
    </source>
</evidence>
<dbReference type="InterPro" id="IPR036852">
    <property type="entry name" value="Peptidase_S8/S53_dom_sf"/>
</dbReference>
<dbReference type="EMBL" id="JBHRTN010000028">
    <property type="protein sequence ID" value="MFC3127507.1"/>
    <property type="molecule type" value="Genomic_DNA"/>
</dbReference>
<sequence length="460" mass="46445">MRSTRLFPLLLRLLVAGAPALQIFALPGTAIADDGGGNSGGDGGGSGSGGDGGQGFDGLPTTQPGRGLDELFGRGGLFDRIFQGSPPARSPTPPRTAAPATAASGEVIAFGLTQAQLGRLNTSGFGILAQQDMAGAAVMARLRVPQGLGTQAAIARIATLAPGAAVAPNHYYRNQAGADDCTASICASWSQVGWRGAGQCGEELRIGVIDTSPELAHPALRGAQITTRRFVAGEASPSPGSGHGTAIVAILAGASDSPAPGLLPGADILVADPFIRGPGSDERADSFDLVRSLEHLAGSGVQAINLSLAGPENAVLRLSVERVLQQGVALVAAVGNAGPRAQPLYPAAYPGVIGVTAVDAAGQLYRRALRGTQVDFAAPGVRLPTASPPDGLRMQNGTSFATPFITAAISVLLAANPKLGPAEAERLLSNKARDLGKAGRDNSFGWGLFQAMPHCETSAG</sequence>
<keyword evidence="4 5" id="KW-0720">Serine protease</keyword>
<dbReference type="PANTHER" id="PTHR43806:SF11">
    <property type="entry name" value="CEREVISIN-RELATED"/>
    <property type="match status" value="1"/>
</dbReference>
<dbReference type="CDD" id="cd05561">
    <property type="entry name" value="Peptidases_S8_4"/>
    <property type="match status" value="1"/>
</dbReference>
<gene>
    <name evidence="9" type="ORF">ACFOD4_20785</name>
</gene>
<evidence type="ECO:0000256" key="4">
    <source>
        <dbReference type="ARBA" id="ARBA00022825"/>
    </source>
</evidence>
<dbReference type="Gene3D" id="3.40.50.200">
    <property type="entry name" value="Peptidase S8/S53 domain"/>
    <property type="match status" value="1"/>
</dbReference>
<evidence type="ECO:0000256" key="3">
    <source>
        <dbReference type="ARBA" id="ARBA00022801"/>
    </source>
</evidence>
<name>A0ABV7G908_9PROT</name>
<evidence type="ECO:0000256" key="2">
    <source>
        <dbReference type="ARBA" id="ARBA00022670"/>
    </source>
</evidence>
<keyword evidence="10" id="KW-1185">Reference proteome</keyword>
<dbReference type="PRINTS" id="PR00723">
    <property type="entry name" value="SUBTILISIN"/>
</dbReference>
<protein>
    <submittedName>
        <fullName evidence="9">S8 family serine peptidase</fullName>
    </submittedName>
</protein>
<keyword evidence="7" id="KW-0732">Signal</keyword>
<proteinExistence type="inferred from homology"/>
<feature type="active site" description="Charge relay system" evidence="5">
    <location>
        <position position="399"/>
    </location>
</feature>
<dbReference type="PROSITE" id="PS00138">
    <property type="entry name" value="SUBTILASE_SER"/>
    <property type="match status" value="1"/>
</dbReference>
<comment type="similarity">
    <text evidence="1 5">Belongs to the peptidase S8 family.</text>
</comment>
<dbReference type="InterPro" id="IPR023828">
    <property type="entry name" value="Peptidase_S8_Ser-AS"/>
</dbReference>
<dbReference type="InterPro" id="IPR050131">
    <property type="entry name" value="Peptidase_S8_subtilisin-like"/>
</dbReference>
<dbReference type="SUPFAM" id="SSF52743">
    <property type="entry name" value="Subtilisin-like"/>
    <property type="match status" value="1"/>
</dbReference>
<feature type="active site" description="Charge relay system" evidence="5">
    <location>
        <position position="210"/>
    </location>
</feature>
<dbReference type="PROSITE" id="PS51892">
    <property type="entry name" value="SUBTILASE"/>
    <property type="match status" value="1"/>
</dbReference>
<reference evidence="10" key="1">
    <citation type="journal article" date="2019" name="Int. J. Syst. Evol. Microbiol.">
        <title>The Global Catalogue of Microorganisms (GCM) 10K type strain sequencing project: providing services to taxonomists for standard genome sequencing and annotation.</title>
        <authorList>
            <consortium name="The Broad Institute Genomics Platform"/>
            <consortium name="The Broad Institute Genome Sequencing Center for Infectious Disease"/>
            <person name="Wu L."/>
            <person name="Ma J."/>
        </authorList>
    </citation>
    <scope>NUCLEOTIDE SEQUENCE [LARGE SCALE GENOMIC DNA]</scope>
    <source>
        <strain evidence="10">KCTC 52094</strain>
    </source>
</reference>
<organism evidence="9 10">
    <name type="scientific">Teichococcus globiformis</name>
    <dbReference type="NCBI Taxonomy" id="2307229"/>
    <lineage>
        <taxon>Bacteria</taxon>
        <taxon>Pseudomonadati</taxon>
        <taxon>Pseudomonadota</taxon>
        <taxon>Alphaproteobacteria</taxon>
        <taxon>Acetobacterales</taxon>
        <taxon>Roseomonadaceae</taxon>
        <taxon>Roseomonas</taxon>
    </lineage>
</organism>
<feature type="domain" description="Peptidase S8/S53" evidence="8">
    <location>
        <begin position="202"/>
        <end position="447"/>
    </location>
</feature>
<feature type="region of interest" description="Disordered" evidence="6">
    <location>
        <begin position="82"/>
        <end position="101"/>
    </location>
</feature>
<evidence type="ECO:0000313" key="9">
    <source>
        <dbReference type="EMBL" id="MFC3127507.1"/>
    </source>
</evidence>
<evidence type="ECO:0000259" key="8">
    <source>
        <dbReference type="Pfam" id="PF00082"/>
    </source>
</evidence>
<dbReference type="Pfam" id="PF00082">
    <property type="entry name" value="Peptidase_S8"/>
    <property type="match status" value="1"/>
</dbReference>
<evidence type="ECO:0000256" key="6">
    <source>
        <dbReference type="SAM" id="MobiDB-lite"/>
    </source>
</evidence>